<name>A0A087AS32_9BIFI</name>
<dbReference type="SUPFAM" id="SSF81301">
    <property type="entry name" value="Nucleotidyltransferase"/>
    <property type="match status" value="1"/>
</dbReference>
<dbReference type="eggNOG" id="COG1708">
    <property type="taxonomic scope" value="Bacteria"/>
</dbReference>
<dbReference type="InterPro" id="IPR002934">
    <property type="entry name" value="Polymerase_NTP_transf_dom"/>
</dbReference>
<dbReference type="CDD" id="cd05403">
    <property type="entry name" value="NT_KNTase_like"/>
    <property type="match status" value="1"/>
</dbReference>
<feature type="domain" description="Polymerase nucleotidyl transferase" evidence="1">
    <location>
        <begin position="26"/>
        <end position="53"/>
    </location>
</feature>
<evidence type="ECO:0000313" key="3">
    <source>
        <dbReference type="Proteomes" id="UP000029046"/>
    </source>
</evidence>
<dbReference type="Proteomes" id="UP000029046">
    <property type="component" value="Unassembled WGS sequence"/>
</dbReference>
<dbReference type="Gene3D" id="3.30.460.10">
    <property type="entry name" value="Beta Polymerase, domain 2"/>
    <property type="match status" value="1"/>
</dbReference>
<evidence type="ECO:0000313" key="2">
    <source>
        <dbReference type="EMBL" id="KFI61582.1"/>
    </source>
</evidence>
<reference evidence="2 3" key="1">
    <citation type="submission" date="2014-03" db="EMBL/GenBank/DDBJ databases">
        <title>Genomics of Bifidobacteria.</title>
        <authorList>
            <person name="Ventura M."/>
            <person name="Milani C."/>
            <person name="Lugli G.A."/>
        </authorList>
    </citation>
    <scope>NUCLEOTIDE SEQUENCE [LARGE SCALE GENOMIC DNA]</scope>
    <source>
        <strain evidence="2 3">LMG 11586</strain>
    </source>
</reference>
<organism evidence="2 3">
    <name type="scientific">Bifidobacterium pullorum subsp. gallinarum</name>
    <dbReference type="NCBI Taxonomy" id="78344"/>
    <lineage>
        <taxon>Bacteria</taxon>
        <taxon>Bacillati</taxon>
        <taxon>Actinomycetota</taxon>
        <taxon>Actinomycetes</taxon>
        <taxon>Bifidobacteriales</taxon>
        <taxon>Bifidobacteriaceae</taxon>
        <taxon>Bifidobacterium</taxon>
    </lineage>
</organism>
<comment type="caution">
    <text evidence="2">The sequence shown here is derived from an EMBL/GenBank/DDBJ whole genome shotgun (WGS) entry which is preliminary data.</text>
</comment>
<dbReference type="Pfam" id="PF01909">
    <property type="entry name" value="NTP_transf_2"/>
    <property type="match status" value="1"/>
</dbReference>
<keyword evidence="3" id="KW-1185">Reference proteome</keyword>
<protein>
    <recommendedName>
        <fullName evidence="1">Polymerase nucleotidyl transferase domain-containing protein</fullName>
    </recommendedName>
</protein>
<proteinExistence type="predicted"/>
<dbReference type="AlphaFoldDB" id="A0A087AS32"/>
<dbReference type="OrthoDB" id="358345at2"/>
<dbReference type="GO" id="GO:0016779">
    <property type="term" value="F:nucleotidyltransferase activity"/>
    <property type="evidence" value="ECO:0007669"/>
    <property type="project" value="InterPro"/>
</dbReference>
<dbReference type="RefSeq" id="WP_033505596.1">
    <property type="nucleotide sequence ID" value="NZ_JGYX01000001.1"/>
</dbReference>
<accession>A0A087AS32</accession>
<dbReference type="EMBL" id="JGYX01000001">
    <property type="protein sequence ID" value="KFI61582.1"/>
    <property type="molecule type" value="Genomic_DNA"/>
</dbReference>
<sequence length="236" mass="26375">MIDLKTWKPAAMAAVKEAFGERLLCLGLQGSYLRGEATADSDIDLLVVLDQMTIDDLDAFHAAMRSLPDGERAVGFTCGRAELAAWPAYELYQFEHGTEVWLGDLHTLLPEYDEDDIRLGARVSVANLYHMVNHTYLTTRDLDETARTDALKSLLKAFFFSLQIVHAVRTGIFAPTKRQLLTELTDEDERTLLRHAMPSNAVMSVGKANVNNNDIAGETLYTLLQAWCSRTLIAIR</sequence>
<gene>
    <name evidence="2" type="ORF">BIGA_0100</name>
</gene>
<dbReference type="InterPro" id="IPR043519">
    <property type="entry name" value="NT_sf"/>
</dbReference>
<evidence type="ECO:0000259" key="1">
    <source>
        <dbReference type="Pfam" id="PF01909"/>
    </source>
</evidence>